<dbReference type="HOGENOM" id="CLU_911992_0_0_0"/>
<name>D6YVH9_WADCW</name>
<feature type="signal peptide" evidence="1">
    <location>
        <begin position="1"/>
        <end position="19"/>
    </location>
</feature>
<evidence type="ECO:0000313" key="3">
    <source>
        <dbReference type="Proteomes" id="UP000001505"/>
    </source>
</evidence>
<protein>
    <submittedName>
        <fullName evidence="2">Putative secreted protein</fullName>
    </submittedName>
</protein>
<keyword evidence="1" id="KW-0732">Signal</keyword>
<dbReference type="SMART" id="SM00567">
    <property type="entry name" value="EZ_HEAT"/>
    <property type="match status" value="3"/>
</dbReference>
<dbReference type="Gene3D" id="1.25.10.10">
    <property type="entry name" value="Leucine-rich Repeat Variant"/>
    <property type="match status" value="1"/>
</dbReference>
<dbReference type="SUPFAM" id="SSF48371">
    <property type="entry name" value="ARM repeat"/>
    <property type="match status" value="2"/>
</dbReference>
<keyword evidence="3" id="KW-1185">Reference proteome</keyword>
<accession>D6YVH9</accession>
<dbReference type="STRING" id="716544.wcw_0773"/>
<feature type="chain" id="PRO_5003091423" evidence="1">
    <location>
        <begin position="20"/>
        <end position="305"/>
    </location>
</feature>
<gene>
    <name evidence="2" type="ordered locus">wcw_0773</name>
</gene>
<reference evidence="2 3" key="1">
    <citation type="journal article" date="2010" name="PLoS ONE">
        <title>The Waddlia genome: a window into chlamydial biology.</title>
        <authorList>
            <person name="Bertelli C."/>
            <person name="Collyn F."/>
            <person name="Croxatto A."/>
            <person name="Ruckert C."/>
            <person name="Polkinghorne A."/>
            <person name="Kebbi-Beghdadi C."/>
            <person name="Goesmann A."/>
            <person name="Vaughan L."/>
            <person name="Greub G."/>
        </authorList>
    </citation>
    <scope>NUCLEOTIDE SEQUENCE [LARGE SCALE GENOMIC DNA]</scope>
    <source>
        <strain evidence="3">ATCC VR-1470 / WSU 86-1044</strain>
    </source>
</reference>
<dbReference type="InterPro" id="IPR004155">
    <property type="entry name" value="PBS_lyase_HEAT"/>
</dbReference>
<dbReference type="AlphaFoldDB" id="D6YVH9"/>
<dbReference type="RefSeq" id="WP_013181858.1">
    <property type="nucleotide sequence ID" value="NC_014225.1"/>
</dbReference>
<evidence type="ECO:0000313" key="2">
    <source>
        <dbReference type="EMBL" id="ADI38140.1"/>
    </source>
</evidence>
<dbReference type="eggNOG" id="COG1413">
    <property type="taxonomic scope" value="Bacteria"/>
</dbReference>
<dbReference type="KEGG" id="wch:wcw_0773"/>
<dbReference type="InterPro" id="IPR011989">
    <property type="entry name" value="ARM-like"/>
</dbReference>
<evidence type="ECO:0000256" key="1">
    <source>
        <dbReference type="SAM" id="SignalP"/>
    </source>
</evidence>
<dbReference type="EMBL" id="CP001928">
    <property type="protein sequence ID" value="ADI38140.1"/>
    <property type="molecule type" value="Genomic_DNA"/>
</dbReference>
<dbReference type="Pfam" id="PF03130">
    <property type="entry name" value="HEAT_PBS"/>
    <property type="match status" value="1"/>
</dbReference>
<dbReference type="InterPro" id="IPR016024">
    <property type="entry name" value="ARM-type_fold"/>
</dbReference>
<organism evidence="2 3">
    <name type="scientific">Waddlia chondrophila (strain ATCC VR-1470 / WSU 86-1044)</name>
    <dbReference type="NCBI Taxonomy" id="716544"/>
    <lineage>
        <taxon>Bacteria</taxon>
        <taxon>Pseudomonadati</taxon>
        <taxon>Chlamydiota</taxon>
        <taxon>Chlamydiia</taxon>
        <taxon>Parachlamydiales</taxon>
        <taxon>Waddliaceae</taxon>
        <taxon>Waddlia</taxon>
    </lineage>
</organism>
<dbReference type="Proteomes" id="UP000001505">
    <property type="component" value="Chromosome"/>
</dbReference>
<proteinExistence type="predicted"/>
<sequence>MRAALIFFFSLLACAFVNASDQRLILQLSSGINAERGNAAYLLGMSKDPGVVGLLLRQLQEETVRENKLVIIESLKKLDSEEGYYGLSTFYQNESDSVVRRKVIQALGESGDRQYVPLIAKNLEQAEAFSALSRIDHPEAAKVLLTAYGSARSRSQKERILAAIAAQGRIESVKPLISYGQQAKDPLERVWIAETLADLGEGEVQDAIYQWFQDSNDSISKRRLVKSLKSIGSSKMVEKLSKDLRTNDLSLQIEIVEVMVFIDKQAAAPYLRSYYEESMERQDPNMSKLEAVKTARLYNLLRQNG</sequence>